<dbReference type="EMBL" id="JACBZF010000012">
    <property type="protein sequence ID" value="NYH97088.1"/>
    <property type="molecule type" value="Genomic_DNA"/>
</dbReference>
<protein>
    <submittedName>
        <fullName evidence="3">Putative DNA-binding transcriptional regulator YafY</fullName>
    </submittedName>
</protein>
<gene>
    <name evidence="3" type="ORF">FHS75_003449</name>
</gene>
<evidence type="ECO:0000313" key="4">
    <source>
        <dbReference type="Proteomes" id="UP000522081"/>
    </source>
</evidence>
<name>A0A7Y9Y177_9SPHN</name>
<feature type="domain" description="WYL" evidence="1">
    <location>
        <begin position="148"/>
        <end position="217"/>
    </location>
</feature>
<dbReference type="GO" id="GO:0003677">
    <property type="term" value="F:DNA binding"/>
    <property type="evidence" value="ECO:0007669"/>
    <property type="project" value="UniProtKB-KW"/>
</dbReference>
<organism evidence="3 4">
    <name type="scientific">Novosphingobium marinum</name>
    <dbReference type="NCBI Taxonomy" id="1514948"/>
    <lineage>
        <taxon>Bacteria</taxon>
        <taxon>Pseudomonadati</taxon>
        <taxon>Pseudomonadota</taxon>
        <taxon>Alphaproteobacteria</taxon>
        <taxon>Sphingomonadales</taxon>
        <taxon>Sphingomonadaceae</taxon>
        <taxon>Novosphingobium</taxon>
    </lineage>
</organism>
<evidence type="ECO:0000313" key="3">
    <source>
        <dbReference type="EMBL" id="NYH97088.1"/>
    </source>
</evidence>
<dbReference type="Proteomes" id="UP000522081">
    <property type="component" value="Unassembled WGS sequence"/>
</dbReference>
<dbReference type="InterPro" id="IPR026881">
    <property type="entry name" value="WYL_dom"/>
</dbReference>
<comment type="caution">
    <text evidence="3">The sequence shown here is derived from an EMBL/GenBank/DDBJ whole genome shotgun (WGS) entry which is preliminary data.</text>
</comment>
<keyword evidence="4" id="KW-1185">Reference proteome</keyword>
<dbReference type="PANTHER" id="PTHR34580:SF1">
    <property type="entry name" value="PROTEIN PAFC"/>
    <property type="match status" value="1"/>
</dbReference>
<accession>A0A7Y9Y177</accession>
<feature type="domain" description="WCX" evidence="2">
    <location>
        <begin position="246"/>
        <end position="320"/>
    </location>
</feature>
<dbReference type="InterPro" id="IPR051534">
    <property type="entry name" value="CBASS_pafABC_assoc_protein"/>
</dbReference>
<dbReference type="InterPro" id="IPR057727">
    <property type="entry name" value="WCX_dom"/>
</dbReference>
<dbReference type="PROSITE" id="PS52050">
    <property type="entry name" value="WYL"/>
    <property type="match status" value="1"/>
</dbReference>
<dbReference type="RefSeq" id="WP_179408853.1">
    <property type="nucleotide sequence ID" value="NZ_JACBZF010000012.1"/>
</dbReference>
<dbReference type="AlphaFoldDB" id="A0A7Y9Y177"/>
<proteinExistence type="predicted"/>
<sequence length="341" mass="37944">MARMAKLDRLLTLVNALHDTSDGLTLDEMAETIGADRRTAERLRDVIRLHFDLEELADDRRKRFRIVGSLRRVFTRPNAAEIAAVQEAAAAARRSGAAQAPLLESLAEKVKGALDDREKRRLDPDLEPLVRLQRHHVPAGPALTVSHEVLAQVQGAIMAGACVEFDYLRDGASEASWRRVIPAGLIHGPVTYLIGQIPGSEREPVPYRLDRMSAVRISNQPGCAAEDWDLDAWMGRSFGIWREDGHDIVLRVCPEAAPRAREWRFHPAQVFEEEEGGELLVRFHSGGLRELAEHLFTWGGDVAIVAPEDLREMMRERLAAGQGALGDVRPELSQSDGRENS</sequence>
<evidence type="ECO:0000259" key="2">
    <source>
        <dbReference type="Pfam" id="PF25583"/>
    </source>
</evidence>
<dbReference type="Pfam" id="PF25583">
    <property type="entry name" value="WCX"/>
    <property type="match status" value="1"/>
</dbReference>
<reference evidence="3 4" key="1">
    <citation type="submission" date="2020-07" db="EMBL/GenBank/DDBJ databases">
        <title>Genomic Encyclopedia of Type Strains, Phase IV (KMG-IV): sequencing the most valuable type-strain genomes for metagenomic binning, comparative biology and taxonomic classification.</title>
        <authorList>
            <person name="Goeker M."/>
        </authorList>
    </citation>
    <scope>NUCLEOTIDE SEQUENCE [LARGE SCALE GENOMIC DNA]</scope>
    <source>
        <strain evidence="3 4">DSM 29043</strain>
    </source>
</reference>
<keyword evidence="3" id="KW-0238">DNA-binding</keyword>
<dbReference type="Pfam" id="PF13280">
    <property type="entry name" value="WYL"/>
    <property type="match status" value="1"/>
</dbReference>
<dbReference type="PANTHER" id="PTHR34580">
    <property type="match status" value="1"/>
</dbReference>
<evidence type="ECO:0000259" key="1">
    <source>
        <dbReference type="Pfam" id="PF13280"/>
    </source>
</evidence>